<protein>
    <submittedName>
        <fullName evidence="5">Gfo/Idh/MocA family oxidoreductase</fullName>
    </submittedName>
</protein>
<dbReference type="InterPro" id="IPR050984">
    <property type="entry name" value="Gfo/Idh/MocA_domain"/>
</dbReference>
<dbReference type="InterPro" id="IPR036291">
    <property type="entry name" value="NAD(P)-bd_dom_sf"/>
</dbReference>
<keyword evidence="2" id="KW-0560">Oxidoreductase</keyword>
<proteinExistence type="inferred from homology"/>
<dbReference type="Gene3D" id="3.40.50.720">
    <property type="entry name" value="NAD(P)-binding Rossmann-like Domain"/>
    <property type="match status" value="1"/>
</dbReference>
<organism evidence="5 6">
    <name type="scientific">Klenkia terrae</name>
    <dbReference type="NCBI Taxonomy" id="1052259"/>
    <lineage>
        <taxon>Bacteria</taxon>
        <taxon>Bacillati</taxon>
        <taxon>Actinomycetota</taxon>
        <taxon>Actinomycetes</taxon>
        <taxon>Geodermatophilales</taxon>
        <taxon>Geodermatophilaceae</taxon>
        <taxon>Klenkia</taxon>
    </lineage>
</organism>
<evidence type="ECO:0000256" key="2">
    <source>
        <dbReference type="ARBA" id="ARBA00023002"/>
    </source>
</evidence>
<dbReference type="EMBL" id="JBAPLV010000022">
    <property type="protein sequence ID" value="MEI4280324.1"/>
    <property type="molecule type" value="Genomic_DNA"/>
</dbReference>
<dbReference type="SUPFAM" id="SSF51735">
    <property type="entry name" value="NAD(P)-binding Rossmann-fold domains"/>
    <property type="match status" value="1"/>
</dbReference>
<evidence type="ECO:0000256" key="1">
    <source>
        <dbReference type="ARBA" id="ARBA00010928"/>
    </source>
</evidence>
<keyword evidence="6" id="KW-1185">Reference proteome</keyword>
<dbReference type="SUPFAM" id="SSF55347">
    <property type="entry name" value="Glyceraldehyde-3-phosphate dehydrogenase-like, C-terminal domain"/>
    <property type="match status" value="1"/>
</dbReference>
<evidence type="ECO:0000313" key="6">
    <source>
        <dbReference type="Proteomes" id="UP001373496"/>
    </source>
</evidence>
<evidence type="ECO:0000259" key="4">
    <source>
        <dbReference type="Pfam" id="PF22725"/>
    </source>
</evidence>
<feature type="domain" description="GFO/IDH/MocA-like oxidoreductase" evidence="4">
    <location>
        <begin position="134"/>
        <end position="244"/>
    </location>
</feature>
<dbReference type="Pfam" id="PF01408">
    <property type="entry name" value="GFO_IDH_MocA"/>
    <property type="match status" value="1"/>
</dbReference>
<reference evidence="5 6" key="1">
    <citation type="submission" date="2024-03" db="EMBL/GenBank/DDBJ databases">
        <title>Draft genome sequence of Klenkia terrae.</title>
        <authorList>
            <person name="Duangmal K."/>
            <person name="Chantavorakit T."/>
        </authorList>
    </citation>
    <scope>NUCLEOTIDE SEQUENCE [LARGE SCALE GENOMIC DNA]</scope>
    <source>
        <strain evidence="5 6">JCM 17786</strain>
    </source>
</reference>
<gene>
    <name evidence="5" type="ORF">UXQ13_17760</name>
</gene>
<dbReference type="PANTHER" id="PTHR22604:SF105">
    <property type="entry name" value="TRANS-1,2-DIHYDROBENZENE-1,2-DIOL DEHYDROGENASE"/>
    <property type="match status" value="1"/>
</dbReference>
<dbReference type="PANTHER" id="PTHR22604">
    <property type="entry name" value="OXIDOREDUCTASES"/>
    <property type="match status" value="1"/>
</dbReference>
<name>A0ABU8E9L2_9ACTN</name>
<dbReference type="Proteomes" id="UP001373496">
    <property type="component" value="Unassembled WGS sequence"/>
</dbReference>
<accession>A0ABU8E9L2</accession>
<dbReference type="RefSeq" id="WP_336392637.1">
    <property type="nucleotide sequence ID" value="NZ_JBAPLV010000022.1"/>
</dbReference>
<feature type="domain" description="Gfo/Idh/MocA-like oxidoreductase N-terminal" evidence="3">
    <location>
        <begin position="6"/>
        <end position="122"/>
    </location>
</feature>
<evidence type="ECO:0000313" key="5">
    <source>
        <dbReference type="EMBL" id="MEI4280324.1"/>
    </source>
</evidence>
<dbReference type="InterPro" id="IPR000683">
    <property type="entry name" value="Gfo/Idh/MocA-like_OxRdtase_N"/>
</dbReference>
<dbReference type="Pfam" id="PF22725">
    <property type="entry name" value="GFO_IDH_MocA_C3"/>
    <property type="match status" value="1"/>
</dbReference>
<dbReference type="Gene3D" id="3.30.360.10">
    <property type="entry name" value="Dihydrodipicolinate Reductase, domain 2"/>
    <property type="match status" value="1"/>
</dbReference>
<dbReference type="InterPro" id="IPR055170">
    <property type="entry name" value="GFO_IDH_MocA-like_dom"/>
</dbReference>
<comment type="similarity">
    <text evidence="1">Belongs to the Gfo/Idh/MocA family.</text>
</comment>
<sequence length="324" mass="34008">MSGRTRWGIVGTGGISRATVGDLHLAEDLDLVAVASRHEQTAAAFAAAHEVPRWYGDVDALLAADDVDVVYLCTPIGTHADLARRALLAGKHVLVEKALASTADEARSLAALAAEQGRFLMEAMWMRFNPAVRRVLADVADGRIGEVRSVRASFGFPPPPGTAHWQPGGGGALLDMGVYPLTLAHLLFGVPTAVEATGEVRADGVDLTASVFLRYGDDRFAALLTSLRSVVGAGADIGGTDGAITLDAPFFATGSLSVLSASSRRPDRVELPLEGNGYVPMFRAVAEAVADGLLEHADRPLRDTIAVLDTIDLVRARLLAAAQV</sequence>
<evidence type="ECO:0000259" key="3">
    <source>
        <dbReference type="Pfam" id="PF01408"/>
    </source>
</evidence>
<comment type="caution">
    <text evidence="5">The sequence shown here is derived from an EMBL/GenBank/DDBJ whole genome shotgun (WGS) entry which is preliminary data.</text>
</comment>